<name>A0ACC0TRF1_9AGAM</name>
<evidence type="ECO:0000313" key="1">
    <source>
        <dbReference type="EMBL" id="KAI9432499.1"/>
    </source>
</evidence>
<sequence length="285" mass="30910">LDVGRGLGGGQGTAADILQELDPIFSSNVIFPVTTSQSVQARLCMHLLPSRYQNEPVFEGLHRCWRTHTPGLESGPYLALSSSASGKAKDGMSFICLTRYITSRIRLHYASSLCALMATTYISSTRRHLRSVVLISMLDMLRISNATILGIAGPIPVGHGIMRMCHRIVPPPPERVVSKSDERHFHRVSTISFAASPSLSSSSSTSTFLSSHVDAIPPVLDLPFNVLPRPRFSPSPPLEARARRLAPSAFNSLSSRSNFILCLSPDLDSLSSASSSSCLYKYPLG</sequence>
<dbReference type="EMBL" id="JAGFNK010001325">
    <property type="protein sequence ID" value="KAI9432499.1"/>
    <property type="molecule type" value="Genomic_DNA"/>
</dbReference>
<proteinExistence type="predicted"/>
<accession>A0ACC0TRF1</accession>
<protein>
    <submittedName>
        <fullName evidence="1">Uncharacterized protein</fullName>
    </submittedName>
</protein>
<comment type="caution">
    <text evidence="1">The sequence shown here is derived from an EMBL/GenBank/DDBJ whole genome shotgun (WGS) entry which is preliminary data.</text>
</comment>
<dbReference type="Proteomes" id="UP001207468">
    <property type="component" value="Unassembled WGS sequence"/>
</dbReference>
<keyword evidence="2" id="KW-1185">Reference proteome</keyword>
<reference evidence="1" key="1">
    <citation type="submission" date="2021-03" db="EMBL/GenBank/DDBJ databases">
        <title>Evolutionary priming and transition to the ectomycorrhizal habit in an iconic lineage of mushroom-forming fungi: is preadaptation a requirement?</title>
        <authorList>
            <consortium name="DOE Joint Genome Institute"/>
            <person name="Looney B.P."/>
            <person name="Miyauchi S."/>
            <person name="Morin E."/>
            <person name="Drula E."/>
            <person name="Courty P.E."/>
            <person name="Chicoki N."/>
            <person name="Fauchery L."/>
            <person name="Kohler A."/>
            <person name="Kuo A."/>
            <person name="LaButti K."/>
            <person name="Pangilinan J."/>
            <person name="Lipzen A."/>
            <person name="Riley R."/>
            <person name="Andreopoulos W."/>
            <person name="He G."/>
            <person name="Johnson J."/>
            <person name="Barry K.W."/>
            <person name="Grigoriev I.V."/>
            <person name="Nagy L."/>
            <person name="Hibbett D."/>
            <person name="Henrissat B."/>
            <person name="Matheny P.B."/>
            <person name="Labbe J."/>
            <person name="Martin A.F."/>
        </authorList>
    </citation>
    <scope>NUCLEOTIDE SEQUENCE</scope>
    <source>
        <strain evidence="1">BPL698</strain>
    </source>
</reference>
<gene>
    <name evidence="1" type="ORF">F5148DRAFT_1309855</name>
</gene>
<organism evidence="1 2">
    <name type="scientific">Russula earlei</name>
    <dbReference type="NCBI Taxonomy" id="71964"/>
    <lineage>
        <taxon>Eukaryota</taxon>
        <taxon>Fungi</taxon>
        <taxon>Dikarya</taxon>
        <taxon>Basidiomycota</taxon>
        <taxon>Agaricomycotina</taxon>
        <taxon>Agaricomycetes</taxon>
        <taxon>Russulales</taxon>
        <taxon>Russulaceae</taxon>
        <taxon>Russula</taxon>
    </lineage>
</organism>
<feature type="non-terminal residue" evidence="1">
    <location>
        <position position="1"/>
    </location>
</feature>
<evidence type="ECO:0000313" key="2">
    <source>
        <dbReference type="Proteomes" id="UP001207468"/>
    </source>
</evidence>